<dbReference type="Pfam" id="PF21081">
    <property type="entry name" value="Methyltrans_Mon_3rd"/>
    <property type="match status" value="1"/>
</dbReference>
<comment type="catalytic activity">
    <reaction evidence="20">
        <text>a 5'-end (5'-triphosphoguanosine)-(2'-O-methyladenylyl)-adenylyl-cytidylyl-adenosine in mRNA + S-adenosyl-L-methionine = a 5'-end (N(7)-methyl 5'-triphosphoguanosine)-(2'-O-methyladenylyl)-adenylyl-cytidylyl-adenosine in mRNA + S-adenosyl-L-homocysteine</text>
        <dbReference type="Rhea" id="RHEA:65440"/>
        <dbReference type="Rhea" id="RHEA-COMP:16798"/>
        <dbReference type="Rhea" id="RHEA-COMP:16801"/>
        <dbReference type="ChEBI" id="CHEBI:57856"/>
        <dbReference type="ChEBI" id="CHEBI:59789"/>
        <dbReference type="ChEBI" id="CHEBI:156482"/>
        <dbReference type="ChEBI" id="CHEBI:156483"/>
    </reaction>
</comment>
<keyword evidence="9" id="KW-0949">S-adenosyl-L-methionine</keyword>
<evidence type="ECO:0000256" key="2">
    <source>
        <dbReference type="ARBA" id="ARBA00004328"/>
    </source>
</evidence>
<dbReference type="PROSITE" id="PS51590">
    <property type="entry name" value="SAM_MT_MNV_L"/>
    <property type="match status" value="1"/>
</dbReference>
<dbReference type="NCBIfam" id="TIGR04198">
    <property type="entry name" value="paramyx_RNAcap"/>
    <property type="match status" value="1"/>
</dbReference>
<evidence type="ECO:0000313" key="29">
    <source>
        <dbReference type="EMBL" id="APG78750.1"/>
    </source>
</evidence>
<keyword evidence="17" id="KW-1035">Host cytoplasm</keyword>
<dbReference type="Pfam" id="PF21080">
    <property type="entry name" value="Methyltrans_Mon_1st"/>
    <property type="match status" value="1"/>
</dbReference>
<comment type="catalytic activity">
    <reaction evidence="26">
        <text>GTP + H2O = GDP + phosphate + H(+)</text>
        <dbReference type="Rhea" id="RHEA:19669"/>
        <dbReference type="ChEBI" id="CHEBI:15377"/>
        <dbReference type="ChEBI" id="CHEBI:15378"/>
        <dbReference type="ChEBI" id="CHEBI:37565"/>
        <dbReference type="ChEBI" id="CHEBI:43474"/>
        <dbReference type="ChEBI" id="CHEBI:58189"/>
    </reaction>
</comment>
<evidence type="ECO:0000256" key="12">
    <source>
        <dbReference type="ARBA" id="ARBA00022801"/>
    </source>
</evidence>
<name>A0A1L3KMW5_9RHAB</name>
<evidence type="ECO:0000256" key="26">
    <source>
        <dbReference type="ARBA" id="ARBA00048548"/>
    </source>
</evidence>
<keyword evidence="10" id="KW-0548">Nucleotidyltransferase</keyword>
<keyword evidence="18" id="KW-0511">Multifunctional enzyme</keyword>
<keyword evidence="7" id="KW-0507">mRNA processing</keyword>
<accession>A0A1L3KMW5</accession>
<evidence type="ECO:0000256" key="9">
    <source>
        <dbReference type="ARBA" id="ARBA00022691"/>
    </source>
</evidence>
<evidence type="ECO:0000256" key="7">
    <source>
        <dbReference type="ARBA" id="ARBA00022664"/>
    </source>
</evidence>
<keyword evidence="13" id="KW-0067">ATP-binding</keyword>
<evidence type="ECO:0000259" key="28">
    <source>
        <dbReference type="PROSITE" id="PS51590"/>
    </source>
</evidence>
<reference evidence="29" key="1">
    <citation type="journal article" date="2016" name="Nature">
        <title>Redefining the invertebrate RNA virosphere.</title>
        <authorList>
            <person name="Shi M."/>
            <person name="Lin X.D."/>
            <person name="Tian J.H."/>
            <person name="Chen L.J."/>
            <person name="Chen X."/>
            <person name="Li C.X."/>
            <person name="Qin X.C."/>
            <person name="Li J."/>
            <person name="Cao J.P."/>
            <person name="Eden J.S."/>
            <person name="Buchmann J."/>
            <person name="Wang W."/>
            <person name="Xu J."/>
            <person name="Holmes E.C."/>
            <person name="Zhang Y.Z."/>
        </authorList>
    </citation>
    <scope>NUCLEOTIDE SEQUENCE</scope>
    <source>
        <strain evidence="29">SCM39215</strain>
    </source>
</reference>
<evidence type="ECO:0000256" key="6">
    <source>
        <dbReference type="ARBA" id="ARBA00022603"/>
    </source>
</evidence>
<dbReference type="InterPro" id="IPR048398">
    <property type="entry name" value="Methyltrans_Mon_C"/>
</dbReference>
<evidence type="ECO:0000256" key="21">
    <source>
        <dbReference type="ARBA" id="ARBA00026099"/>
    </source>
</evidence>
<keyword evidence="5 29" id="KW-0696">RNA-directed RNA polymerase</keyword>
<evidence type="ECO:0000256" key="10">
    <source>
        <dbReference type="ARBA" id="ARBA00022695"/>
    </source>
</evidence>
<evidence type="ECO:0000256" key="11">
    <source>
        <dbReference type="ARBA" id="ARBA00022741"/>
    </source>
</evidence>
<comment type="catalytic activity">
    <reaction evidence="24">
        <text>a 5'-end (5'-triphosphoguanosine)-adenylyl-adenylyl-cytidylyl-adenosine in mRNA + S-adenosyl-L-methionine = a 5'-end (5'-triphosphoguanosine)-(2'-O-methyladenylyl)-adenylyl-cytidylyl-adenosine in mRNA + S-adenosyl-L-homocysteine + H(+)</text>
        <dbReference type="Rhea" id="RHEA:65380"/>
        <dbReference type="Rhea" id="RHEA-COMP:16797"/>
        <dbReference type="Rhea" id="RHEA-COMP:16801"/>
        <dbReference type="ChEBI" id="CHEBI:15378"/>
        <dbReference type="ChEBI" id="CHEBI:57856"/>
        <dbReference type="ChEBI" id="CHEBI:59789"/>
        <dbReference type="ChEBI" id="CHEBI:156482"/>
        <dbReference type="ChEBI" id="CHEBI:156484"/>
    </reaction>
</comment>
<comment type="subcellular location">
    <subcellularLocation>
        <location evidence="1">Host cytoplasm</location>
    </subcellularLocation>
    <subcellularLocation>
        <location evidence="2">Virion</location>
    </subcellularLocation>
</comment>
<protein>
    <recommendedName>
        <fullName evidence="23">Replicase</fullName>
        <ecNumber evidence="21">2.1.1.375</ecNumber>
        <ecNumber evidence="3">2.7.7.48</ecNumber>
        <ecNumber evidence="4">2.7.7.88</ecNumber>
    </recommendedName>
    <alternativeName>
        <fullName evidence="22">Transcriptase</fullName>
    </alternativeName>
</protein>
<dbReference type="GO" id="GO:0005524">
    <property type="term" value="F:ATP binding"/>
    <property type="evidence" value="ECO:0007669"/>
    <property type="project" value="UniProtKB-KW"/>
</dbReference>
<dbReference type="GO" id="GO:0030430">
    <property type="term" value="C:host cell cytoplasm"/>
    <property type="evidence" value="ECO:0007669"/>
    <property type="project" value="UniProtKB-SubCell"/>
</dbReference>
<comment type="catalytic activity">
    <reaction evidence="25">
        <text>a 5'-end (5'-triphosphoguanosine)-adenylyl-adenylyl-cytidylyl-adenosine in mRNA + 2 S-adenosyl-L-methionine = a 5'-end (N(7)-methyl 5'-triphosphoguanosine)-(2'-O-methyladenylyl)-adenylyl-cytidylyl-adenosine in mRNA + 2 S-adenosyl-L-homocysteine + H(+)</text>
        <dbReference type="Rhea" id="RHEA:65376"/>
        <dbReference type="Rhea" id="RHEA-COMP:16797"/>
        <dbReference type="Rhea" id="RHEA-COMP:16798"/>
        <dbReference type="ChEBI" id="CHEBI:15378"/>
        <dbReference type="ChEBI" id="CHEBI:57856"/>
        <dbReference type="ChEBI" id="CHEBI:59789"/>
        <dbReference type="ChEBI" id="CHEBI:156483"/>
        <dbReference type="ChEBI" id="CHEBI:156484"/>
        <dbReference type="EC" id="2.1.1.375"/>
    </reaction>
</comment>
<dbReference type="Pfam" id="PF14318">
    <property type="entry name" value="Mononeg_mRNAcap"/>
    <property type="match status" value="1"/>
</dbReference>
<dbReference type="EC" id="2.7.7.88" evidence="4"/>
<evidence type="ECO:0000256" key="20">
    <source>
        <dbReference type="ARBA" id="ARBA00024499"/>
    </source>
</evidence>
<dbReference type="EMBL" id="KX884432">
    <property type="protein sequence ID" value="APG78750.1"/>
    <property type="molecule type" value="Viral_cRNA"/>
</dbReference>
<keyword evidence="12" id="KW-0378">Hydrolase</keyword>
<evidence type="ECO:0000256" key="5">
    <source>
        <dbReference type="ARBA" id="ARBA00022484"/>
    </source>
</evidence>
<evidence type="ECO:0000259" key="27">
    <source>
        <dbReference type="PROSITE" id="PS50526"/>
    </source>
</evidence>
<dbReference type="EC" id="2.1.1.375" evidence="21"/>
<evidence type="ECO:0000256" key="25">
    <source>
        <dbReference type="ARBA" id="ARBA00047370"/>
    </source>
</evidence>
<dbReference type="PIRSF" id="PIRSF037546">
    <property type="entry name" value="RNA_pol_RhabdoV_sub"/>
    <property type="match status" value="1"/>
</dbReference>
<dbReference type="GO" id="GO:0004482">
    <property type="term" value="F:mRNA 5'-cap (guanine-N7-)-methyltransferase activity"/>
    <property type="evidence" value="ECO:0007669"/>
    <property type="project" value="InterPro"/>
</dbReference>
<dbReference type="InterPro" id="IPR017234">
    <property type="entry name" value="RNA-dir_pol_rhabdovirus"/>
</dbReference>
<comment type="catalytic activity">
    <reaction evidence="19">
        <text>a 5'-end triphospho-adenylyl-adenylyl-cytidylyl-adenosine in mRNA + GDP + H(+) = a 5'-end (5'-triphosphoguanosine)-adenylyl-adenylyl-cytidylyl-adenosine in mRNA + diphosphate</text>
        <dbReference type="Rhea" id="RHEA:65436"/>
        <dbReference type="Rhea" id="RHEA-COMP:16797"/>
        <dbReference type="Rhea" id="RHEA-COMP:16799"/>
        <dbReference type="ChEBI" id="CHEBI:15378"/>
        <dbReference type="ChEBI" id="CHEBI:33019"/>
        <dbReference type="ChEBI" id="CHEBI:58189"/>
        <dbReference type="ChEBI" id="CHEBI:156484"/>
        <dbReference type="ChEBI" id="CHEBI:156503"/>
        <dbReference type="EC" id="2.7.7.88"/>
    </reaction>
</comment>
<organism evidence="29">
    <name type="scientific">Wuhan House Fly Virus 1</name>
    <dbReference type="NCBI Taxonomy" id="1608104"/>
    <lineage>
        <taxon>Viruses</taxon>
        <taxon>Riboviria</taxon>
        <taxon>Orthornavirae</taxon>
        <taxon>Negarnaviricota</taxon>
        <taxon>Haploviricotina</taxon>
        <taxon>Monjiviricetes</taxon>
        <taxon>Mononegavirales</taxon>
        <taxon>Rhabdoviridae</taxon>
        <taxon>Alpharhabdovirinae</taxon>
        <taxon>Sigmavirus</taxon>
        <taxon>Sigmavirus wuhan</taxon>
    </lineage>
</organism>
<sequence length="2098" mass="238759">MEFDQNYCDDVIDESNHYTWEDDESLASTFLEQPSMEYLNNVDYSLNSPLVPDKLDAFFEYLKYGLENPRWDVGPWRKMKFIIQNEQSGLSNDKAADLHKWFGRFNLEAVVISHKTKAFLQKCLSDANETIEVTNSFLHSWLKQESRLSHTLPQSPEFLRWGTLFLETHDIVLLLNASNDSEKEALCRRLQGGTIKEGDNVIGHYINLLSCKKITISGDLIFFATFGILMDRNFLLMMKDVYAARFQTFWALEDRVDCKFDSNDSDVMSQVYKTGDKYLSLVGDRAYEFIKLLEPACNLKLTELARSFRPLIPEFPSFKEHIMRSINEKSNTLSLDQTLFDIIQNQTSVEVILTIFGSFRQWGHPFIDTISGLEKLFQQVNSDKNIDIEYANILASDLTYMILKDQHTKKKKWFVDETKVPADNLLYPHISNNTWPTPHIIEQFGDHWHELPLIKCFEIPDVIDPSLIYSDKSHSVTRSELKEHIIKSPYKPVSNPKVLRSLLTKPATNWPAFLEMIDKYGLDLEYLIIGLKEKEREIKKDGRFFSLMSWQLRDYFVITEYLIKQHFVPLFDGLTMADDLTTVIKKMMDNANGQGLDTYDYISIANHIDYEKWNNHQRKESTSPVFQVMGQFLGYPNLISRTHEFFEKSLIYHGGRTDLMRIVNGDIENSSNVRVCWNGQKGGLEGLRQKGWSILNLLLIKREGSSRNTSIKTLAQGDNQVICTQYRLQKYRTEEEMIDKIQKIVQNNQAIISNIENGTKRLGLIINKDETMQSADFLSYGKVPVFRGTIRNLETKRWSRVMCTTNDQIPTQANVLATVTTNALTVAHYAESPVNAMFHYNMIGNFARNLINNHNPALRCEVGTILVQPDQLSRLSYKIASLYLDPCLGGIGGMSLTRFLIRQFPDPVCESLTFLKMVYVGTKNVTIKGACIEMGMNPLKFSSSSDFAKLIENPLSLNIPRGISALTMIKNAVREQLVSNSSEIENKIIKVAVEYMASNNEEMNAFLSAIQPVFPRFISEFKSATYLGITESLVGLFQNSKTIRNLFRRRLARTLDEVIVKSELISYCTLFKYDKLNKGSQIWICSASHADLLRLTSWGMPILGATVPHPAEMIQTFVRADPSCHLCIDLSQSSQFISLIIPNGLYKYLDHRGPYPAYLGSATLESTSVVQPWEKSTNIPLIERASRLRNSIGWFIDPSSTLADAIYSNLKALTGEDWDNLTKGFKRTGSALHRFSCSRQSSGGFAAQSPAKLTRIMTTTSTLQELGDVNYDFMFQSCILYAQMTAGEIHDQNPDHAFFHFHVHCNSCLREIDEPTLEAKRYITFPDVSSVLNSWKPSSSSWSKTRPIYNVEMSDWNSLSLFDKSFNIGRAEGFLYGDKLGSKRVAVAEGTLFPLTIAKKVNPLAYMDGLLDGIIRASGVNSLFRWSITQLTDPRHALIGGVLYIIDRICLDPALQNIFRATSFLTLLSSVPHAIPPSYPLREYDLGLLGKNYLEYKYISSGKYTHSLYYVSKTPWIFSDINDLTTIGTLGLSSFIVNLLYKRQLTPLDKGQLREYKSLTTTLKANPEDVSLEHLHQFLLNLKFTDREVRHAAKDLEILMDPGVASPNSSQVKWGSECTGEIYTIDLTFSEREVYLSDKISIPRIQNPLISGLRLVQLATGSHYKIRSIIKGLNIKFSDILCAGDGSGGVGSMTLRLSPRSRLIFNSLLELEGVNLRGSNPAPPSAISMLPNISSRCVNLHTCWNNPSDLSKIGTWTYFVELKEKHHLYLDLGIFDMECREDEMFRSILSRIKEFSSLLFQKKCVIIFKTYAHILLSELSPITHLAPYFEFITLSHTEFTSSHSSEIYIIFKNLKSKPDKYLYPDWGKLQPWIATLPVFQDEQTEFQRALQLKKYNMTQGVPAFFLPDTSIELIHMLVKNGALSGSSAIITNLMLSRRGKEKDISLVLASLILVLESILQTTRPFRSKPRPLPDDQVLSVGSLIVGFSLFISYATENLGLYHYAHESLHNGFTLKWGHKRKGQSYYVSIPEGNGPSKHLYLDNKMANIGQIIRCLIRTFPKNLTTCTVLDIDLILRQVNKGLRYEGFNKNTGLLEIFD</sequence>
<evidence type="ECO:0000256" key="22">
    <source>
        <dbReference type="ARBA" id="ARBA00030436"/>
    </source>
</evidence>
<keyword evidence="8" id="KW-0808">Transferase</keyword>
<proteinExistence type="predicted"/>
<evidence type="ECO:0000256" key="16">
    <source>
        <dbReference type="ARBA" id="ARBA00023042"/>
    </source>
</evidence>
<evidence type="ECO:0000256" key="1">
    <source>
        <dbReference type="ARBA" id="ARBA00004192"/>
    </source>
</evidence>
<dbReference type="GO" id="GO:0016787">
    <property type="term" value="F:hydrolase activity"/>
    <property type="evidence" value="ECO:0007669"/>
    <property type="project" value="UniProtKB-KW"/>
</dbReference>
<dbReference type="GO" id="GO:0003968">
    <property type="term" value="F:RNA-directed RNA polymerase activity"/>
    <property type="evidence" value="ECO:0007669"/>
    <property type="project" value="UniProtKB-KW"/>
</dbReference>
<evidence type="ECO:0000256" key="15">
    <source>
        <dbReference type="ARBA" id="ARBA00022953"/>
    </source>
</evidence>
<feature type="domain" description="Mononegavirus-type SAM-dependent 2'-O-MTase" evidence="28">
    <location>
        <begin position="1654"/>
        <end position="1850"/>
    </location>
</feature>
<evidence type="ECO:0000256" key="19">
    <source>
        <dbReference type="ARBA" id="ARBA00024494"/>
    </source>
</evidence>
<evidence type="ECO:0000256" key="23">
    <source>
        <dbReference type="ARBA" id="ARBA00031012"/>
    </source>
</evidence>
<dbReference type="PROSITE" id="PS50526">
    <property type="entry name" value="RDRP_SSRNA_NEG_NONSEG"/>
    <property type="match status" value="1"/>
</dbReference>
<dbReference type="InterPro" id="IPR014023">
    <property type="entry name" value="Mononeg_RNA_pol_cat"/>
</dbReference>
<dbReference type="InterPro" id="IPR039530">
    <property type="entry name" value="L_methyltransferase_rhabdo"/>
</dbReference>
<keyword evidence="6" id="KW-0489">Methyltransferase</keyword>
<evidence type="ECO:0000256" key="18">
    <source>
        <dbReference type="ARBA" id="ARBA00023268"/>
    </source>
</evidence>
<evidence type="ECO:0000256" key="4">
    <source>
        <dbReference type="ARBA" id="ARBA00012582"/>
    </source>
</evidence>
<keyword evidence="11" id="KW-0547">Nucleotide-binding</keyword>
<keyword evidence="16" id="KW-0506">mRNA capping</keyword>
<dbReference type="EC" id="2.7.7.48" evidence="3"/>
<evidence type="ECO:0000256" key="17">
    <source>
        <dbReference type="ARBA" id="ARBA00023200"/>
    </source>
</evidence>
<dbReference type="GO" id="GO:0044423">
    <property type="term" value="C:virion component"/>
    <property type="evidence" value="ECO:0007669"/>
    <property type="project" value="UniProtKB-KW"/>
</dbReference>
<feature type="domain" description="RdRp catalytic" evidence="27">
    <location>
        <begin position="602"/>
        <end position="788"/>
    </location>
</feature>
<dbReference type="Pfam" id="PF14314">
    <property type="entry name" value="Methyltrans_Mon_2nd"/>
    <property type="match status" value="1"/>
</dbReference>
<dbReference type="InterPro" id="IPR026890">
    <property type="entry name" value="Mononeg_mRNAcap"/>
</dbReference>
<dbReference type="InterPro" id="IPR048397">
    <property type="entry name" value="Methyltrans_Mon_CD"/>
</dbReference>
<dbReference type="InterPro" id="IPR039736">
    <property type="entry name" value="L_poly_C"/>
</dbReference>
<keyword evidence="15" id="KW-0693">Viral RNA replication</keyword>
<evidence type="ECO:0000256" key="8">
    <source>
        <dbReference type="ARBA" id="ARBA00022679"/>
    </source>
</evidence>
<evidence type="ECO:0000256" key="13">
    <source>
        <dbReference type="ARBA" id="ARBA00022840"/>
    </source>
</evidence>
<evidence type="ECO:0000256" key="24">
    <source>
        <dbReference type="ARBA" id="ARBA00047332"/>
    </source>
</evidence>
<dbReference type="InterPro" id="IPR025786">
    <property type="entry name" value="Mononega_L_MeTrfase"/>
</dbReference>
<evidence type="ECO:0000256" key="3">
    <source>
        <dbReference type="ARBA" id="ARBA00012494"/>
    </source>
</evidence>
<evidence type="ECO:0000256" key="14">
    <source>
        <dbReference type="ARBA" id="ARBA00022844"/>
    </source>
</evidence>
<dbReference type="Pfam" id="PF00946">
    <property type="entry name" value="Mononeg_RNA_pol"/>
    <property type="match status" value="1"/>
</dbReference>
<keyword evidence="14" id="KW-0946">Virion</keyword>